<sequence length="225" mass="24669">MAEIPLPRRSSSALIVTDIQYDFMPGGALAVGDGDAILPGVSRLMTSGGFPFVVATQDWHPAGHISFASQHEGVSPFDTLSIHGHEDTAWPDHCVQGTRGAELCADLPWDRACAVLRKGMDPESDSYSTFRNNWDRHGNRPPTGLAGYLRERGVDSVVLCGLARDVCVYWSAMDAVAAGFHTWFLWDLTRAVVPEKDEENRRELEQHGVTVCTMNDLLNASGRES</sequence>
<name>A0A0G3EGV3_9BACT</name>
<dbReference type="EMBL" id="CP010904">
    <property type="protein sequence ID" value="AKJ64652.1"/>
    <property type="molecule type" value="Genomic_DNA"/>
</dbReference>
<comment type="pathway">
    <text evidence="5">Cofactor biosynthesis; nicotinate biosynthesis; nicotinate from nicotinamide: step 1/1.</text>
</comment>
<dbReference type="KEGG" id="vbl:L21SP4_01405"/>
<dbReference type="CDD" id="cd01011">
    <property type="entry name" value="nicotinamidase"/>
    <property type="match status" value="1"/>
</dbReference>
<dbReference type="GO" id="GO:0008936">
    <property type="term" value="F:nicotinamidase activity"/>
    <property type="evidence" value="ECO:0007669"/>
    <property type="project" value="UniProtKB-EC"/>
</dbReference>
<dbReference type="Gene3D" id="3.40.50.850">
    <property type="entry name" value="Isochorismatase-like"/>
    <property type="match status" value="1"/>
</dbReference>
<organism evidence="9 10">
    <name type="scientific">Kiritimatiella glycovorans</name>
    <dbReference type="NCBI Taxonomy" id="1307763"/>
    <lineage>
        <taxon>Bacteria</taxon>
        <taxon>Pseudomonadati</taxon>
        <taxon>Kiritimatiellota</taxon>
        <taxon>Kiritimatiellia</taxon>
        <taxon>Kiritimatiellales</taxon>
        <taxon>Kiritimatiellaceae</taxon>
        <taxon>Kiritimatiella</taxon>
    </lineage>
</organism>
<evidence type="ECO:0000313" key="10">
    <source>
        <dbReference type="Proteomes" id="UP000035268"/>
    </source>
</evidence>
<reference evidence="9 10" key="2">
    <citation type="journal article" date="2016" name="ISME J.">
        <title>Characterization of the first cultured representative of Verrucomicrobia subdivision 5 indicates the proposal of a novel phylum.</title>
        <authorList>
            <person name="Spring S."/>
            <person name="Bunk B."/>
            <person name="Sproer C."/>
            <person name="Schumann P."/>
            <person name="Rohde M."/>
            <person name="Tindall B.J."/>
            <person name="Klenk H.P."/>
        </authorList>
    </citation>
    <scope>NUCLEOTIDE SEQUENCE [LARGE SCALE GENOMIC DNA]</scope>
    <source>
        <strain evidence="9 10">L21-Fru-AB</strain>
    </source>
</reference>
<gene>
    <name evidence="9" type="ORF">L21SP4_01405</name>
</gene>
<dbReference type="InterPro" id="IPR036380">
    <property type="entry name" value="Isochorismatase-like_sf"/>
</dbReference>
<dbReference type="GO" id="GO:0046872">
    <property type="term" value="F:metal ion binding"/>
    <property type="evidence" value="ECO:0007669"/>
    <property type="project" value="UniProtKB-KW"/>
</dbReference>
<dbReference type="Pfam" id="PF00857">
    <property type="entry name" value="Isochorismatase"/>
    <property type="match status" value="1"/>
</dbReference>
<evidence type="ECO:0000256" key="2">
    <source>
        <dbReference type="ARBA" id="ARBA00022642"/>
    </source>
</evidence>
<dbReference type="PANTHER" id="PTHR11080">
    <property type="entry name" value="PYRAZINAMIDASE/NICOTINAMIDASE"/>
    <property type="match status" value="1"/>
</dbReference>
<dbReference type="PANTHER" id="PTHR11080:SF2">
    <property type="entry name" value="LD05707P"/>
    <property type="match status" value="1"/>
</dbReference>
<feature type="domain" description="Isochorismatase-like" evidence="8">
    <location>
        <begin position="12"/>
        <end position="215"/>
    </location>
</feature>
<evidence type="ECO:0000256" key="1">
    <source>
        <dbReference type="ARBA" id="ARBA00006336"/>
    </source>
</evidence>
<keyword evidence="2" id="KW-0662">Pyridine nucleotide biosynthesis</keyword>
<dbReference type="SUPFAM" id="SSF52499">
    <property type="entry name" value="Isochorismatase-like hydrolases"/>
    <property type="match status" value="1"/>
</dbReference>
<dbReference type="RefSeq" id="WP_052881960.1">
    <property type="nucleotide sequence ID" value="NZ_CP010904.1"/>
</dbReference>
<dbReference type="AlphaFoldDB" id="A0A0G3EGV3"/>
<keyword evidence="10" id="KW-1185">Reference proteome</keyword>
<dbReference type="InterPro" id="IPR052347">
    <property type="entry name" value="Isochorismatase_Nicotinamidase"/>
</dbReference>
<evidence type="ECO:0000259" key="8">
    <source>
        <dbReference type="Pfam" id="PF00857"/>
    </source>
</evidence>
<reference evidence="10" key="1">
    <citation type="submission" date="2015-02" db="EMBL/GenBank/DDBJ databases">
        <title>Description and complete genome sequence of the first cultured representative of the subdivision 5 of the Verrucomicrobia phylum.</title>
        <authorList>
            <person name="Spring S."/>
            <person name="Bunk B."/>
            <person name="Sproer C."/>
            <person name="Klenk H.-P."/>
        </authorList>
    </citation>
    <scope>NUCLEOTIDE SEQUENCE [LARGE SCALE GENOMIC DNA]</scope>
    <source>
        <strain evidence="10">L21-Fru-AB</strain>
    </source>
</reference>
<comment type="similarity">
    <text evidence="1">Belongs to the isochorismatase family.</text>
</comment>
<dbReference type="PATRIC" id="fig|1609981.3.peg.1460"/>
<keyword evidence="4" id="KW-0378">Hydrolase</keyword>
<evidence type="ECO:0000256" key="5">
    <source>
        <dbReference type="ARBA" id="ARBA00037900"/>
    </source>
</evidence>
<dbReference type="Proteomes" id="UP000035268">
    <property type="component" value="Chromosome"/>
</dbReference>
<dbReference type="OrthoDB" id="9791276at2"/>
<dbReference type="EC" id="3.5.1.19" evidence="6"/>
<dbReference type="InterPro" id="IPR000868">
    <property type="entry name" value="Isochorismatase-like_dom"/>
</dbReference>
<evidence type="ECO:0000256" key="7">
    <source>
        <dbReference type="ARBA" id="ARBA00043224"/>
    </source>
</evidence>
<accession>A0A0G3EGV3</accession>
<evidence type="ECO:0000313" key="9">
    <source>
        <dbReference type="EMBL" id="AKJ64652.1"/>
    </source>
</evidence>
<evidence type="ECO:0000256" key="4">
    <source>
        <dbReference type="ARBA" id="ARBA00022801"/>
    </source>
</evidence>
<dbReference type="GO" id="GO:0019363">
    <property type="term" value="P:pyridine nucleotide biosynthetic process"/>
    <property type="evidence" value="ECO:0007669"/>
    <property type="project" value="UniProtKB-KW"/>
</dbReference>
<dbReference type="STRING" id="1307763.L21SP4_01405"/>
<protein>
    <recommendedName>
        <fullName evidence="6">nicotinamidase</fullName>
        <ecNumber evidence="6">3.5.1.19</ecNumber>
    </recommendedName>
    <alternativeName>
        <fullName evidence="7">Nicotinamide deamidase</fullName>
    </alternativeName>
</protein>
<proteinExistence type="inferred from homology"/>
<evidence type="ECO:0000256" key="3">
    <source>
        <dbReference type="ARBA" id="ARBA00022723"/>
    </source>
</evidence>
<keyword evidence="3" id="KW-0479">Metal-binding</keyword>
<evidence type="ECO:0000256" key="6">
    <source>
        <dbReference type="ARBA" id="ARBA00039017"/>
    </source>
</evidence>